<organism evidence="3 4">
    <name type="scientific">Pinctada imbricata</name>
    <name type="common">Atlantic pearl-oyster</name>
    <name type="synonym">Pinctada martensii</name>
    <dbReference type="NCBI Taxonomy" id="66713"/>
    <lineage>
        <taxon>Eukaryota</taxon>
        <taxon>Metazoa</taxon>
        <taxon>Spiralia</taxon>
        <taxon>Lophotrochozoa</taxon>
        <taxon>Mollusca</taxon>
        <taxon>Bivalvia</taxon>
        <taxon>Autobranchia</taxon>
        <taxon>Pteriomorphia</taxon>
        <taxon>Pterioida</taxon>
        <taxon>Pterioidea</taxon>
        <taxon>Pteriidae</taxon>
        <taxon>Pinctada</taxon>
    </lineage>
</organism>
<name>A0AA88YEB7_PINIB</name>
<dbReference type="SUPFAM" id="SSF47769">
    <property type="entry name" value="SAM/Pointed domain"/>
    <property type="match status" value="1"/>
</dbReference>
<dbReference type="SMART" id="SM00454">
    <property type="entry name" value="SAM"/>
    <property type="match status" value="1"/>
</dbReference>
<dbReference type="InterPro" id="IPR013761">
    <property type="entry name" value="SAM/pointed_sf"/>
</dbReference>
<feature type="region of interest" description="Disordered" evidence="1">
    <location>
        <begin position="1"/>
        <end position="64"/>
    </location>
</feature>
<evidence type="ECO:0000313" key="4">
    <source>
        <dbReference type="Proteomes" id="UP001186944"/>
    </source>
</evidence>
<dbReference type="PROSITE" id="PS50105">
    <property type="entry name" value="SAM_DOMAIN"/>
    <property type="match status" value="1"/>
</dbReference>
<dbReference type="CDD" id="cd09487">
    <property type="entry name" value="SAM_superfamily"/>
    <property type="match status" value="1"/>
</dbReference>
<evidence type="ECO:0000313" key="3">
    <source>
        <dbReference type="EMBL" id="KAK3103609.1"/>
    </source>
</evidence>
<dbReference type="Pfam" id="PF00536">
    <property type="entry name" value="SAM_1"/>
    <property type="match status" value="1"/>
</dbReference>
<evidence type="ECO:0000259" key="2">
    <source>
        <dbReference type="PROSITE" id="PS50105"/>
    </source>
</evidence>
<evidence type="ECO:0000256" key="1">
    <source>
        <dbReference type="SAM" id="MobiDB-lite"/>
    </source>
</evidence>
<proteinExistence type="predicted"/>
<accession>A0AA88YEB7</accession>
<dbReference type="InterPro" id="IPR052281">
    <property type="entry name" value="GAREM"/>
</dbReference>
<gene>
    <name evidence="3" type="ORF">FSP39_020498</name>
</gene>
<feature type="compositionally biased region" description="Basic and acidic residues" evidence="1">
    <location>
        <begin position="14"/>
        <end position="33"/>
    </location>
</feature>
<sequence>MYSDNTSQSDLEDERAKLRTPPDKQTRPDESDCSKGGGRLKKSPLPYPANHAAQEKSLVVPKRKSLNDDMQTSLEQAKMKTLTVSEVCEWLDTLKLSKYKASFMENMIDGLLLTELSEDMMRDELGMNRFEALKLKKFAKEGHIPKI</sequence>
<reference evidence="3" key="1">
    <citation type="submission" date="2019-08" db="EMBL/GenBank/DDBJ databases">
        <title>The improved chromosome-level genome for the pearl oyster Pinctada fucata martensii using PacBio sequencing and Hi-C.</title>
        <authorList>
            <person name="Zheng Z."/>
        </authorList>
    </citation>
    <scope>NUCLEOTIDE SEQUENCE</scope>
    <source>
        <strain evidence="3">ZZ-2019</strain>
        <tissue evidence="3">Adductor muscle</tissue>
    </source>
</reference>
<keyword evidence="4" id="KW-1185">Reference proteome</keyword>
<dbReference type="AlphaFoldDB" id="A0AA88YEB7"/>
<feature type="domain" description="SAM" evidence="2">
    <location>
        <begin position="82"/>
        <end position="128"/>
    </location>
</feature>
<dbReference type="PANTHER" id="PTHR14454:SF11">
    <property type="entry name" value="SERRANO, ISOFORM F"/>
    <property type="match status" value="1"/>
</dbReference>
<dbReference type="InterPro" id="IPR001660">
    <property type="entry name" value="SAM"/>
</dbReference>
<dbReference type="Gene3D" id="1.10.150.50">
    <property type="entry name" value="Transcription Factor, Ets-1"/>
    <property type="match status" value="1"/>
</dbReference>
<dbReference type="EMBL" id="VSWD01000005">
    <property type="protein sequence ID" value="KAK3103609.1"/>
    <property type="molecule type" value="Genomic_DNA"/>
</dbReference>
<dbReference type="Proteomes" id="UP001186944">
    <property type="component" value="Unassembled WGS sequence"/>
</dbReference>
<protein>
    <recommendedName>
        <fullName evidence="2">SAM domain-containing protein</fullName>
    </recommendedName>
</protein>
<comment type="caution">
    <text evidence="3">The sequence shown here is derived from an EMBL/GenBank/DDBJ whole genome shotgun (WGS) entry which is preliminary data.</text>
</comment>
<dbReference type="PANTHER" id="PTHR14454">
    <property type="entry name" value="GRB2-ASSOCIATED AND REGULATOR OF MAPK PROTEIN FAMILY MEMBER"/>
    <property type="match status" value="1"/>
</dbReference>